<accession>A0A9P0JKQ1</accession>
<feature type="transmembrane region" description="Helical" evidence="8">
    <location>
        <begin position="166"/>
        <end position="189"/>
    </location>
</feature>
<sequence>MANMATTLNTTPLLQESDSDNENDMQVTQDATSSDNRPLFKPLEPKDKYYAAFLIFYLLGIVTLLPWNFYVTANDYWMYKFRNASDNSSITAAKRTPLQTEFTSYLNLASSLPNLIFVVLNTAISHRISVKKRIIWSLLFLQVFMIITLLFVNIDTDEWQQLFFGLTLVCVILLAVCSAVFSGSIFGLVGKFSPIYITAVTGGQALGGIFAAIAQIAALSIGASSTHTALVYFIIGNLTITLSIVSYVILEKMVFFKYYTSNPDIQVEMNDLMSSQEISYKIILRKMWCYGLVVFLTFLFTLAVYPGITVLVESEGKGRGSKWNDVYFVPTVAYLLFSVGDYLGRIIAGRIMKPRNITILVIISIARFIFIPLILLCNVQPRRYTAVVFDQDYQYILILLLFALSNGYLTNISTIFVTKVVEDHEKEIASSAITIFLVLGLTVGSALSLVIVRLI</sequence>
<dbReference type="InterPro" id="IPR036259">
    <property type="entry name" value="MFS_trans_sf"/>
</dbReference>
<dbReference type="Proteomes" id="UP001152888">
    <property type="component" value="Unassembled WGS sequence"/>
</dbReference>
<gene>
    <name evidence="9" type="ORF">ACAOBT_LOCUS1005</name>
</gene>
<feature type="transmembrane region" description="Helical" evidence="8">
    <location>
        <begin position="356"/>
        <end position="375"/>
    </location>
</feature>
<protein>
    <recommendedName>
        <fullName evidence="11">Equilibrative nucleoside transporter 3</fullName>
    </recommendedName>
</protein>
<evidence type="ECO:0000256" key="4">
    <source>
        <dbReference type="ARBA" id="ARBA00022692"/>
    </source>
</evidence>
<keyword evidence="6 8" id="KW-0472">Membrane</keyword>
<keyword evidence="4 8" id="KW-0812">Transmembrane</keyword>
<evidence type="ECO:0000256" key="7">
    <source>
        <dbReference type="SAM" id="MobiDB-lite"/>
    </source>
</evidence>
<dbReference type="EMBL" id="CAKOFQ010006660">
    <property type="protein sequence ID" value="CAH1955271.1"/>
    <property type="molecule type" value="Genomic_DNA"/>
</dbReference>
<comment type="similarity">
    <text evidence="2">Belongs to the SLC29A/ENT transporter (TC 2.A.57) family.</text>
</comment>
<reference evidence="9" key="1">
    <citation type="submission" date="2022-03" db="EMBL/GenBank/DDBJ databases">
        <authorList>
            <person name="Sayadi A."/>
        </authorList>
    </citation>
    <scope>NUCLEOTIDE SEQUENCE</scope>
</reference>
<dbReference type="PIRSF" id="PIRSF016379">
    <property type="entry name" value="ENT"/>
    <property type="match status" value="1"/>
</dbReference>
<feature type="transmembrane region" description="Helical" evidence="8">
    <location>
        <begin position="229"/>
        <end position="250"/>
    </location>
</feature>
<feature type="transmembrane region" description="Helical" evidence="8">
    <location>
        <begin position="196"/>
        <end position="223"/>
    </location>
</feature>
<dbReference type="PANTHER" id="PTHR10332:SF88">
    <property type="entry name" value="EQUILIBRATIVE NUCLEOSIDE TRANSPORTER 1, ISOFORM A"/>
    <property type="match status" value="1"/>
</dbReference>
<dbReference type="Pfam" id="PF01733">
    <property type="entry name" value="Nucleoside_tran"/>
    <property type="match status" value="1"/>
</dbReference>
<dbReference type="PRINTS" id="PR01130">
    <property type="entry name" value="DERENTRNSPRT"/>
</dbReference>
<feature type="transmembrane region" description="Helical" evidence="8">
    <location>
        <begin position="395"/>
        <end position="417"/>
    </location>
</feature>
<feature type="compositionally biased region" description="Polar residues" evidence="7">
    <location>
        <begin position="24"/>
        <end position="36"/>
    </location>
</feature>
<evidence type="ECO:0000256" key="1">
    <source>
        <dbReference type="ARBA" id="ARBA00004141"/>
    </source>
</evidence>
<dbReference type="AlphaFoldDB" id="A0A9P0JKQ1"/>
<dbReference type="OrthoDB" id="46396at2759"/>
<dbReference type="GO" id="GO:0005337">
    <property type="term" value="F:nucleoside transmembrane transporter activity"/>
    <property type="evidence" value="ECO:0007669"/>
    <property type="project" value="InterPro"/>
</dbReference>
<keyword evidence="5 8" id="KW-1133">Transmembrane helix</keyword>
<dbReference type="SUPFAM" id="SSF103473">
    <property type="entry name" value="MFS general substrate transporter"/>
    <property type="match status" value="1"/>
</dbReference>
<evidence type="ECO:0000313" key="10">
    <source>
        <dbReference type="Proteomes" id="UP001152888"/>
    </source>
</evidence>
<feature type="transmembrane region" description="Helical" evidence="8">
    <location>
        <begin position="287"/>
        <end position="306"/>
    </location>
</feature>
<feature type="region of interest" description="Disordered" evidence="7">
    <location>
        <begin position="1"/>
        <end position="39"/>
    </location>
</feature>
<comment type="caution">
    <text evidence="9">The sequence shown here is derived from an EMBL/GenBank/DDBJ whole genome shotgun (WGS) entry which is preliminary data.</text>
</comment>
<comment type="subcellular location">
    <subcellularLocation>
        <location evidence="1">Membrane</location>
        <topology evidence="1">Multi-pass membrane protein</topology>
    </subcellularLocation>
</comment>
<keyword evidence="10" id="KW-1185">Reference proteome</keyword>
<keyword evidence="3" id="KW-0813">Transport</keyword>
<name>A0A9P0JKQ1_ACAOB</name>
<dbReference type="InterPro" id="IPR002259">
    <property type="entry name" value="Eqnu_transpt"/>
</dbReference>
<organism evidence="9 10">
    <name type="scientific">Acanthoscelides obtectus</name>
    <name type="common">Bean weevil</name>
    <name type="synonym">Bruchus obtectus</name>
    <dbReference type="NCBI Taxonomy" id="200917"/>
    <lineage>
        <taxon>Eukaryota</taxon>
        <taxon>Metazoa</taxon>
        <taxon>Ecdysozoa</taxon>
        <taxon>Arthropoda</taxon>
        <taxon>Hexapoda</taxon>
        <taxon>Insecta</taxon>
        <taxon>Pterygota</taxon>
        <taxon>Neoptera</taxon>
        <taxon>Endopterygota</taxon>
        <taxon>Coleoptera</taxon>
        <taxon>Polyphaga</taxon>
        <taxon>Cucujiformia</taxon>
        <taxon>Chrysomeloidea</taxon>
        <taxon>Chrysomelidae</taxon>
        <taxon>Bruchinae</taxon>
        <taxon>Bruchini</taxon>
        <taxon>Acanthoscelides</taxon>
    </lineage>
</organism>
<feature type="transmembrane region" description="Helical" evidence="8">
    <location>
        <begin position="326"/>
        <end position="344"/>
    </location>
</feature>
<dbReference type="Gene3D" id="1.20.1250.20">
    <property type="entry name" value="MFS general substrate transporter like domains"/>
    <property type="match status" value="1"/>
</dbReference>
<evidence type="ECO:0000256" key="8">
    <source>
        <dbReference type="SAM" id="Phobius"/>
    </source>
</evidence>
<evidence type="ECO:0000313" key="9">
    <source>
        <dbReference type="EMBL" id="CAH1955271.1"/>
    </source>
</evidence>
<evidence type="ECO:0008006" key="11">
    <source>
        <dbReference type="Google" id="ProtNLM"/>
    </source>
</evidence>
<feature type="transmembrane region" description="Helical" evidence="8">
    <location>
        <begin position="429"/>
        <end position="452"/>
    </location>
</feature>
<proteinExistence type="inferred from homology"/>
<dbReference type="PANTHER" id="PTHR10332">
    <property type="entry name" value="EQUILIBRATIVE NUCLEOSIDE TRANSPORTER"/>
    <property type="match status" value="1"/>
</dbReference>
<feature type="transmembrane region" description="Helical" evidence="8">
    <location>
        <begin position="135"/>
        <end position="154"/>
    </location>
</feature>
<dbReference type="GO" id="GO:0005886">
    <property type="term" value="C:plasma membrane"/>
    <property type="evidence" value="ECO:0007669"/>
    <property type="project" value="TreeGrafter"/>
</dbReference>
<evidence type="ECO:0000256" key="6">
    <source>
        <dbReference type="ARBA" id="ARBA00023136"/>
    </source>
</evidence>
<feature type="compositionally biased region" description="Polar residues" evidence="7">
    <location>
        <begin position="1"/>
        <end position="16"/>
    </location>
</feature>
<feature type="transmembrane region" description="Helical" evidence="8">
    <location>
        <begin position="49"/>
        <end position="70"/>
    </location>
</feature>
<evidence type="ECO:0000256" key="3">
    <source>
        <dbReference type="ARBA" id="ARBA00022448"/>
    </source>
</evidence>
<evidence type="ECO:0000256" key="2">
    <source>
        <dbReference type="ARBA" id="ARBA00007965"/>
    </source>
</evidence>
<evidence type="ECO:0000256" key="5">
    <source>
        <dbReference type="ARBA" id="ARBA00022989"/>
    </source>
</evidence>